<dbReference type="InterPro" id="IPR003107">
    <property type="entry name" value="HAT"/>
</dbReference>
<dbReference type="GeneID" id="14868845"/>
<feature type="compositionally biased region" description="Basic and acidic residues" evidence="4">
    <location>
        <begin position="866"/>
        <end position="912"/>
    </location>
</feature>
<dbReference type="SUPFAM" id="SSF48452">
    <property type="entry name" value="TPR-like"/>
    <property type="match status" value="4"/>
</dbReference>
<proteinExistence type="predicted"/>
<accession>F4Q3N8</accession>
<evidence type="ECO:0000256" key="1">
    <source>
        <dbReference type="ARBA" id="ARBA00022737"/>
    </source>
</evidence>
<dbReference type="FunFam" id="1.25.40.10:FF:000328">
    <property type="entry name" value="protein CTR9 homolog"/>
    <property type="match status" value="1"/>
</dbReference>
<dbReference type="OrthoDB" id="343875at2759"/>
<keyword evidence="1" id="KW-0677">Repeat</keyword>
<dbReference type="InterPro" id="IPR031101">
    <property type="entry name" value="Ctr9"/>
</dbReference>
<evidence type="ECO:0000313" key="5">
    <source>
        <dbReference type="EMBL" id="EGG16854.1"/>
    </source>
</evidence>
<dbReference type="Proteomes" id="UP000007797">
    <property type="component" value="Unassembled WGS sequence"/>
</dbReference>
<organism evidence="5 6">
    <name type="scientific">Cavenderia fasciculata</name>
    <name type="common">Slime mold</name>
    <name type="synonym">Dictyostelium fasciculatum</name>
    <dbReference type="NCBI Taxonomy" id="261658"/>
    <lineage>
        <taxon>Eukaryota</taxon>
        <taxon>Amoebozoa</taxon>
        <taxon>Evosea</taxon>
        <taxon>Eumycetozoa</taxon>
        <taxon>Dictyostelia</taxon>
        <taxon>Acytosteliales</taxon>
        <taxon>Cavenderiaceae</taxon>
        <taxon>Cavenderia</taxon>
    </lineage>
</organism>
<evidence type="ECO:0000313" key="6">
    <source>
        <dbReference type="Proteomes" id="UP000007797"/>
    </source>
</evidence>
<keyword evidence="2 3" id="KW-0802">TPR repeat</keyword>
<dbReference type="EMBL" id="GL883021">
    <property type="protein sequence ID" value="EGG16854.1"/>
    <property type="molecule type" value="Genomic_DNA"/>
</dbReference>
<dbReference type="InterPro" id="IPR019734">
    <property type="entry name" value="TPR_rpt"/>
</dbReference>
<reference evidence="6" key="1">
    <citation type="journal article" date="2011" name="Genome Res.">
        <title>Phylogeny-wide analysis of social amoeba genomes highlights ancient origins for complex intercellular communication.</title>
        <authorList>
            <person name="Heidel A.J."/>
            <person name="Lawal H.M."/>
            <person name="Felder M."/>
            <person name="Schilde C."/>
            <person name="Helps N.R."/>
            <person name="Tunggal B."/>
            <person name="Rivero F."/>
            <person name="John U."/>
            <person name="Schleicher M."/>
            <person name="Eichinger L."/>
            <person name="Platzer M."/>
            <person name="Noegel A.A."/>
            <person name="Schaap P."/>
            <person name="Gloeckner G."/>
        </authorList>
    </citation>
    <scope>NUCLEOTIDE SEQUENCE [LARGE SCALE GENOMIC DNA]</scope>
    <source>
        <strain evidence="6">SH3</strain>
    </source>
</reference>
<dbReference type="Pfam" id="PF13176">
    <property type="entry name" value="TPR_7"/>
    <property type="match status" value="1"/>
</dbReference>
<feature type="region of interest" description="Disordered" evidence="4">
    <location>
        <begin position="866"/>
        <end position="1047"/>
    </location>
</feature>
<dbReference type="GO" id="GO:0006355">
    <property type="term" value="P:regulation of DNA-templated transcription"/>
    <property type="evidence" value="ECO:0007669"/>
    <property type="project" value="InterPro"/>
</dbReference>
<name>F4Q3N8_CACFS</name>
<dbReference type="PANTHER" id="PTHR14027:SF2">
    <property type="entry name" value="RNA POLYMERASE-ASSOCIATED PROTEIN CTR9 HOMOLOG"/>
    <property type="match status" value="1"/>
</dbReference>
<feature type="repeat" description="TPR" evidence="3">
    <location>
        <begin position="273"/>
        <end position="306"/>
    </location>
</feature>
<evidence type="ECO:0000256" key="4">
    <source>
        <dbReference type="SAM" id="MobiDB-lite"/>
    </source>
</evidence>
<dbReference type="GO" id="GO:0006368">
    <property type="term" value="P:transcription elongation by RNA polymerase II"/>
    <property type="evidence" value="ECO:0007669"/>
    <property type="project" value="TreeGrafter"/>
</dbReference>
<feature type="repeat" description="TPR" evidence="3">
    <location>
        <begin position="239"/>
        <end position="272"/>
    </location>
</feature>
<dbReference type="Gene3D" id="1.25.40.10">
    <property type="entry name" value="Tetratricopeptide repeat domain"/>
    <property type="match status" value="3"/>
</dbReference>
<feature type="compositionally biased region" description="Basic and acidic residues" evidence="4">
    <location>
        <begin position="919"/>
        <end position="933"/>
    </location>
</feature>
<dbReference type="STRING" id="1054147.F4Q3N8"/>
<evidence type="ECO:0000256" key="3">
    <source>
        <dbReference type="PROSITE-ProRule" id="PRU00339"/>
    </source>
</evidence>
<dbReference type="PROSITE" id="PS50005">
    <property type="entry name" value="TPR"/>
    <property type="match status" value="6"/>
</dbReference>
<dbReference type="InterPro" id="IPR011990">
    <property type="entry name" value="TPR-like_helical_dom_sf"/>
</dbReference>
<dbReference type="SMART" id="SM00386">
    <property type="entry name" value="HAT"/>
    <property type="match status" value="4"/>
</dbReference>
<keyword evidence="6" id="KW-1185">Reference proteome</keyword>
<feature type="repeat" description="TPR" evidence="3">
    <location>
        <begin position="563"/>
        <end position="596"/>
    </location>
</feature>
<feature type="compositionally biased region" description="Acidic residues" evidence="4">
    <location>
        <begin position="1034"/>
        <end position="1047"/>
    </location>
</feature>
<feature type="compositionally biased region" description="Basic and acidic residues" evidence="4">
    <location>
        <begin position="998"/>
        <end position="1033"/>
    </location>
</feature>
<feature type="region of interest" description="Disordered" evidence="4">
    <location>
        <begin position="1"/>
        <end position="35"/>
    </location>
</feature>
<feature type="repeat" description="TPR" evidence="3">
    <location>
        <begin position="378"/>
        <end position="411"/>
    </location>
</feature>
<dbReference type="OMA" id="EHWLTIA"/>
<protein>
    <submittedName>
        <fullName evidence="5">RNA polymerase II complex component</fullName>
    </submittedName>
</protein>
<sequence length="1047" mass="118867">MTSSYNNSSSYSSSSYSSSTTTAPSSSSSSSSSSPNIYIPIRGSERYVSVSSDNLPSVKDVIEILRGEVAPLDIWLQIAIEYYKQNHIDDFKTLLGIALDPAAEEFYKDSKFERIAMLNAMASYYTQLGNVEKDKGKKEDYYQEATYRFTKADRIDPRQPLTFIGKAALLLAKGEVDRAALNFQQALSASSNTHNSNTSTTLPLFPAKLGYSCVLFNKGEINKAVESLQKLLIQNPVSASVRLGLGYCFYKLGKIEAAKKAFQRVLEIDLDNVDALVALATIHTNQGDIDTGMKLIVQAYELAPNNPIVLNQLANHFFYKGDYTKVHALAQAAMSNTDINQIKAEASYIIAKAYHATDKWNEALQNYHQATLKSPDFYLAQFGLGQVYLHNNDYEKAVGCFEAVLEKQPENYEALQILGSLYKVSSQSKNIEKIKNVLMKTTLLNPNDSSNWLELAQLLESSDVSSSLDAYEKGINLLKKDGIEISTEILNNMAVLNHRKGSFSNAEKLYLKVIEASGHKLEDFKAVNITTTYNLARLYESMNKFDQARQLYKGIIKEHPNYMDCYLRLGAIAKSEGNSYESGEWYKEALNIDPNSPETWSLYGALHLSNEQWNHAQKKFEQILEVVNKNDPYASIALANIYFNAKYQYPEKSEKYLSIAESFYSRILSRHNDNIYAANGLGMVAAAKNNLLLATEIFIQLRESAIDVSTISVNLAHVYMSRNLFDNAIKLYEGSLKKCNNTKDMEAIYGYLSKAYFLARRYQECKQILKKAIHFSPSNLALWYNLALAIESQSMAILEKPNKSLPEVASVNREVVYARHLLMNLVSQKTQKPNYDVKRCKTHLLSLTELAKKVGEELKSLEDLETENAKKRESAAVEAKKRADEREREEKEQEEAKKAKEEEHQRMAEEYRASWNAARADKEREEKDEDYGSAKKKKRGAEESSDEEYTVDKKEKKKAKKEKKKEKKEKRREKRDKKKKEKQQKEGKEGEEDDEEGEEKKSRDSSDQEENDQKDQEMDKQEEQKDTSKPSDTKDDDDDLFGSGDEL</sequence>
<feature type="compositionally biased region" description="Basic residues" evidence="4">
    <location>
        <begin position="955"/>
        <end position="982"/>
    </location>
</feature>
<dbReference type="Pfam" id="PF14559">
    <property type="entry name" value="TPR_19"/>
    <property type="match status" value="1"/>
</dbReference>
<feature type="repeat" description="TPR" evidence="3">
    <location>
        <begin position="344"/>
        <end position="377"/>
    </location>
</feature>
<dbReference type="GO" id="GO:0006396">
    <property type="term" value="P:RNA processing"/>
    <property type="evidence" value="ECO:0007669"/>
    <property type="project" value="InterPro"/>
</dbReference>
<dbReference type="Pfam" id="PF13424">
    <property type="entry name" value="TPR_12"/>
    <property type="match status" value="1"/>
</dbReference>
<dbReference type="Pfam" id="PF13432">
    <property type="entry name" value="TPR_16"/>
    <property type="match status" value="1"/>
</dbReference>
<dbReference type="KEGG" id="dfa:DFA_07833"/>
<feature type="repeat" description="TPR" evidence="3">
    <location>
        <begin position="529"/>
        <end position="562"/>
    </location>
</feature>
<gene>
    <name evidence="5" type="primary">ctr9</name>
    <name evidence="5" type="ORF">DFA_07833</name>
</gene>
<dbReference type="AlphaFoldDB" id="F4Q3N8"/>
<dbReference type="PANTHER" id="PTHR14027">
    <property type="entry name" value="RNA POLYMERASE-ASSOCIATED PROTEIN CTR9"/>
    <property type="match status" value="1"/>
</dbReference>
<dbReference type="RefSeq" id="XP_004355328.1">
    <property type="nucleotide sequence ID" value="XM_004355276.1"/>
</dbReference>
<dbReference type="GO" id="GO:0016593">
    <property type="term" value="C:Cdc73/Paf1 complex"/>
    <property type="evidence" value="ECO:0007669"/>
    <property type="project" value="TreeGrafter"/>
</dbReference>
<evidence type="ECO:0000256" key="2">
    <source>
        <dbReference type="ARBA" id="ARBA00022803"/>
    </source>
</evidence>
<dbReference type="Pfam" id="PF13181">
    <property type="entry name" value="TPR_8"/>
    <property type="match status" value="1"/>
</dbReference>
<dbReference type="SMART" id="SM00028">
    <property type="entry name" value="TPR"/>
    <property type="match status" value="12"/>
</dbReference>
<dbReference type="GO" id="GO:0000993">
    <property type="term" value="F:RNA polymerase II complex binding"/>
    <property type="evidence" value="ECO:0007669"/>
    <property type="project" value="TreeGrafter"/>
</dbReference>